<dbReference type="AlphaFoldDB" id="H0E643"/>
<dbReference type="Proteomes" id="UP000005143">
    <property type="component" value="Unassembled WGS sequence"/>
</dbReference>
<evidence type="ECO:0000313" key="2">
    <source>
        <dbReference type="Proteomes" id="UP000005143"/>
    </source>
</evidence>
<dbReference type="Pfam" id="PF10096">
    <property type="entry name" value="DUF2334"/>
    <property type="match status" value="1"/>
</dbReference>
<dbReference type="EMBL" id="AGUD01000200">
    <property type="protein sequence ID" value="EHN10812.1"/>
    <property type="molecule type" value="Genomic_DNA"/>
</dbReference>
<dbReference type="OrthoDB" id="5242819at2"/>
<dbReference type="SUPFAM" id="SSF88713">
    <property type="entry name" value="Glycoside hydrolase/deacetylase"/>
    <property type="match status" value="1"/>
</dbReference>
<dbReference type="Gene3D" id="3.20.20.370">
    <property type="entry name" value="Glycoside hydrolase/deacetylase"/>
    <property type="match status" value="1"/>
</dbReference>
<proteinExistence type="predicted"/>
<dbReference type="GO" id="GO:0005975">
    <property type="term" value="P:carbohydrate metabolic process"/>
    <property type="evidence" value="ECO:0007669"/>
    <property type="project" value="InterPro"/>
</dbReference>
<gene>
    <name evidence="1" type="ORF">PAI11_22930</name>
</gene>
<dbReference type="InterPro" id="IPR018763">
    <property type="entry name" value="DUF2334"/>
</dbReference>
<comment type="caution">
    <text evidence="1">The sequence shown here is derived from an EMBL/GenBank/DDBJ whole genome shotgun (WGS) entry which is preliminary data.</text>
</comment>
<name>H0E643_9ACTN</name>
<keyword evidence="2" id="KW-1185">Reference proteome</keyword>
<accession>H0E643</accession>
<sequence>MTVPGGGGAVRSLALHRGRGRVDPRDAMAVTVHDVEPATWERCALLREWLADHGVARVTLLVIPAPDLHPFDRRSPALRSWLGERIDAGDEVAQHGFRHEQTRPAAPLRQAVALWQGGRAAEFVGLDAAETDRAVDAGHRILTDSGIEPDGFVAPGFAYTPSLHAALRERYAWWATIDAVHAGARPRPLRALALGLGASTPIKRFASPTVLRAASRLGGGPVRLELHPADLDHPRLIAAAKDILRHHAHRPSVTYRELVAA</sequence>
<reference evidence="1 2" key="1">
    <citation type="journal article" date="2013" name="Biodegradation">
        <title>Quantitative proteomic analysis of ibuprofen-degrading Patulibacter sp. strain I11.</title>
        <authorList>
            <person name="Almeida B."/>
            <person name="Kjeldal H."/>
            <person name="Lolas I."/>
            <person name="Knudsen A.D."/>
            <person name="Carvalho G."/>
            <person name="Nielsen K.L."/>
            <person name="Barreto Crespo M.T."/>
            <person name="Stensballe A."/>
            <person name="Nielsen J.L."/>
        </authorList>
    </citation>
    <scope>NUCLEOTIDE SEQUENCE [LARGE SCALE GENOMIC DNA]</scope>
    <source>
        <strain evidence="1 2">I11</strain>
    </source>
</reference>
<dbReference type="InterPro" id="IPR011330">
    <property type="entry name" value="Glyco_hydro/deAcase_b/a-brl"/>
</dbReference>
<organism evidence="1 2">
    <name type="scientific">Patulibacter medicamentivorans</name>
    <dbReference type="NCBI Taxonomy" id="1097667"/>
    <lineage>
        <taxon>Bacteria</taxon>
        <taxon>Bacillati</taxon>
        <taxon>Actinomycetota</taxon>
        <taxon>Thermoleophilia</taxon>
        <taxon>Solirubrobacterales</taxon>
        <taxon>Patulibacteraceae</taxon>
        <taxon>Patulibacter</taxon>
    </lineage>
</organism>
<protein>
    <recommendedName>
        <fullName evidence="3">Deacetylase</fullName>
    </recommendedName>
</protein>
<evidence type="ECO:0008006" key="3">
    <source>
        <dbReference type="Google" id="ProtNLM"/>
    </source>
</evidence>
<evidence type="ECO:0000313" key="1">
    <source>
        <dbReference type="EMBL" id="EHN10812.1"/>
    </source>
</evidence>
<dbReference type="RefSeq" id="WP_007575061.1">
    <property type="nucleotide sequence ID" value="NZ_AGUD01000200.1"/>
</dbReference>